<reference evidence="2" key="1">
    <citation type="submission" date="2016-10" db="EMBL/GenBank/DDBJ databases">
        <authorList>
            <person name="Benchimol M."/>
            <person name="Almeida L.G."/>
            <person name="Vasconcelos A.T."/>
            <person name="Perreira-Neves A."/>
            <person name="Rosa I.A."/>
            <person name="Tasca T."/>
            <person name="Bogo M.R."/>
            <person name="de Souza W."/>
        </authorList>
    </citation>
    <scope>NUCLEOTIDE SEQUENCE [LARGE SCALE GENOMIC DNA]</scope>
    <source>
        <strain evidence="2">K</strain>
    </source>
</reference>
<dbReference type="PANTHER" id="PTHR45661:SF3">
    <property type="entry name" value="IG-LIKE DOMAIN-CONTAINING PROTEIN"/>
    <property type="match status" value="1"/>
</dbReference>
<dbReference type="InterPro" id="IPR032675">
    <property type="entry name" value="LRR_dom_sf"/>
</dbReference>
<keyword evidence="1" id="KW-0175">Coiled coil</keyword>
<dbReference type="InterPro" id="IPR026906">
    <property type="entry name" value="LRR_5"/>
</dbReference>
<proteinExistence type="predicted"/>
<sequence>MFLSIKPKANFIFKYHGKEFPVDIDLFKHASAFVQKNSSYLFSDQQQLFELDSIIQNVDANSLEQFLSACQFQKFEITDENFLDFKYLMERFEVELLAPSIENFIQKMTKDDILSIILRFYSKEPNGDFSNDFVIAHEKEYVSKHFNEFLEYDEILQLPFSILHQMIERFSYESNQENVMNHENHLFMNNSIKTFILKCFQKYGSIATLLLNYFEYQSSFELIPFISEDSFTLSFIQQPTILNYIKLTYLEYHKKLDSEIDILDEELNELIQETDQNNSENSFQEDLQNELIIVGDEGATILSSYKCVGPTFTNVKIREGITNIEMNSFYNCPNLKIIEFPSSVLNIDETSFFNCPNIESIILNSDETKYTEKSFFGDDYNNNPENFPNFHSLSVKNNDNIKYIPYFTIQNENNNYEIKFTESLLELFTHKSKIITLFCPKFYLDSKVNFQENEFSNLKIIHFPDDITDVPPQKQNDTIESVYFPSSFTEIDAESFSCCSNLKKIILPKSLQTINKYAFSQCSSLEKLIFPNSLTTIEEFAFYGCAKLKVVYFPNSIIKIGKCAFSQCTSLQKLVFPNSLTIINSHSFYRCLNLTKIQFSDSLTKIKTGAFCGCSSLKEITFPESLQILEGESFGNCKNLKNVVISSTCNVSPLAFSNCKMLAPIQYR</sequence>
<dbReference type="VEuPathDB" id="TrichDB:TRFO_28161"/>
<dbReference type="GeneID" id="94840711"/>
<gene>
    <name evidence="2" type="ORF">TRFO_28161</name>
</gene>
<evidence type="ECO:0000313" key="3">
    <source>
        <dbReference type="Proteomes" id="UP000179807"/>
    </source>
</evidence>
<dbReference type="Pfam" id="PF13306">
    <property type="entry name" value="LRR_5"/>
    <property type="match status" value="2"/>
</dbReference>
<accession>A0A1J4JYV5</accession>
<dbReference type="OrthoDB" id="1416801at2759"/>
<dbReference type="PANTHER" id="PTHR45661">
    <property type="entry name" value="SURFACE ANTIGEN"/>
    <property type="match status" value="1"/>
</dbReference>
<dbReference type="Proteomes" id="UP000179807">
    <property type="component" value="Unassembled WGS sequence"/>
</dbReference>
<organism evidence="2 3">
    <name type="scientific">Tritrichomonas foetus</name>
    <dbReference type="NCBI Taxonomy" id="1144522"/>
    <lineage>
        <taxon>Eukaryota</taxon>
        <taxon>Metamonada</taxon>
        <taxon>Parabasalia</taxon>
        <taxon>Tritrichomonadida</taxon>
        <taxon>Tritrichomonadidae</taxon>
        <taxon>Tritrichomonas</taxon>
    </lineage>
</organism>
<dbReference type="RefSeq" id="XP_068357473.1">
    <property type="nucleotide sequence ID" value="XM_068506007.1"/>
</dbReference>
<dbReference type="AlphaFoldDB" id="A0A1J4JYV5"/>
<evidence type="ECO:0000256" key="1">
    <source>
        <dbReference type="SAM" id="Coils"/>
    </source>
</evidence>
<feature type="coiled-coil region" evidence="1">
    <location>
        <begin position="253"/>
        <end position="280"/>
    </location>
</feature>
<dbReference type="Gene3D" id="3.80.10.10">
    <property type="entry name" value="Ribonuclease Inhibitor"/>
    <property type="match status" value="4"/>
</dbReference>
<comment type="caution">
    <text evidence="2">The sequence shown here is derived from an EMBL/GenBank/DDBJ whole genome shotgun (WGS) entry which is preliminary data.</text>
</comment>
<name>A0A1J4JYV5_9EUKA</name>
<keyword evidence="3" id="KW-1185">Reference proteome</keyword>
<dbReference type="EMBL" id="MLAK01000796">
    <property type="protein sequence ID" value="OHT04337.1"/>
    <property type="molecule type" value="Genomic_DNA"/>
</dbReference>
<dbReference type="InterPro" id="IPR053139">
    <property type="entry name" value="Surface_bspA-like"/>
</dbReference>
<protein>
    <submittedName>
        <fullName evidence="2">Uncharacterized protein</fullName>
    </submittedName>
</protein>
<dbReference type="SUPFAM" id="SSF52058">
    <property type="entry name" value="L domain-like"/>
    <property type="match status" value="1"/>
</dbReference>
<evidence type="ECO:0000313" key="2">
    <source>
        <dbReference type="EMBL" id="OHT04337.1"/>
    </source>
</evidence>